<organism evidence="2 3">
    <name type="scientific">Pleurodeles waltl</name>
    <name type="common">Iberian ribbed newt</name>
    <dbReference type="NCBI Taxonomy" id="8319"/>
    <lineage>
        <taxon>Eukaryota</taxon>
        <taxon>Metazoa</taxon>
        <taxon>Chordata</taxon>
        <taxon>Craniata</taxon>
        <taxon>Vertebrata</taxon>
        <taxon>Euteleostomi</taxon>
        <taxon>Amphibia</taxon>
        <taxon>Batrachia</taxon>
        <taxon>Caudata</taxon>
        <taxon>Salamandroidea</taxon>
        <taxon>Salamandridae</taxon>
        <taxon>Pleurodelinae</taxon>
        <taxon>Pleurodeles</taxon>
    </lineage>
</organism>
<name>A0AAV7M010_PLEWA</name>
<keyword evidence="3" id="KW-1185">Reference proteome</keyword>
<evidence type="ECO:0000313" key="3">
    <source>
        <dbReference type="Proteomes" id="UP001066276"/>
    </source>
</evidence>
<dbReference type="Proteomes" id="UP001066276">
    <property type="component" value="Chromosome 10"/>
</dbReference>
<reference evidence="2" key="1">
    <citation type="journal article" date="2022" name="bioRxiv">
        <title>Sequencing and chromosome-scale assembly of the giantPleurodeles waltlgenome.</title>
        <authorList>
            <person name="Brown T."/>
            <person name="Elewa A."/>
            <person name="Iarovenko S."/>
            <person name="Subramanian E."/>
            <person name="Araus A.J."/>
            <person name="Petzold A."/>
            <person name="Susuki M."/>
            <person name="Suzuki K.-i.T."/>
            <person name="Hayashi T."/>
            <person name="Toyoda A."/>
            <person name="Oliveira C."/>
            <person name="Osipova E."/>
            <person name="Leigh N.D."/>
            <person name="Simon A."/>
            <person name="Yun M.H."/>
        </authorList>
    </citation>
    <scope>NUCLEOTIDE SEQUENCE</scope>
    <source>
        <strain evidence="2">20211129_DDA</strain>
        <tissue evidence="2">Liver</tissue>
    </source>
</reference>
<dbReference type="AlphaFoldDB" id="A0AAV7M010"/>
<comment type="caution">
    <text evidence="2">The sequence shown here is derived from an EMBL/GenBank/DDBJ whole genome shotgun (WGS) entry which is preliminary data.</text>
</comment>
<sequence length="171" mass="18563">MGRPPAPSAHVSTRPRPPASSSRRAWAHAHSAPSYLPLLPKVSAQEYRQPPPVLKPLTDVFLAEFYKTFQGVLAPKLFWTVQDGARGREPTPCSPGSLLKPGKDSLDVTSYRPTAVLNIDDKIHSMIRAQCVKPVVAGVGFELHALRDPGTKWLAQLISLGGSVSRVTLPK</sequence>
<evidence type="ECO:0000256" key="1">
    <source>
        <dbReference type="SAM" id="MobiDB-lite"/>
    </source>
</evidence>
<evidence type="ECO:0000313" key="2">
    <source>
        <dbReference type="EMBL" id="KAJ1096115.1"/>
    </source>
</evidence>
<protein>
    <submittedName>
        <fullName evidence="2">Uncharacterized protein</fullName>
    </submittedName>
</protein>
<proteinExistence type="predicted"/>
<dbReference type="EMBL" id="JANPWB010000014">
    <property type="protein sequence ID" value="KAJ1096115.1"/>
    <property type="molecule type" value="Genomic_DNA"/>
</dbReference>
<feature type="region of interest" description="Disordered" evidence="1">
    <location>
        <begin position="1"/>
        <end position="26"/>
    </location>
</feature>
<accession>A0AAV7M010</accession>
<gene>
    <name evidence="2" type="ORF">NDU88_001261</name>
</gene>